<gene>
    <name evidence="1" type="ORF">AB6T85_00890</name>
</gene>
<keyword evidence="2" id="KW-1185">Reference proteome</keyword>
<evidence type="ECO:0000313" key="2">
    <source>
        <dbReference type="Proteomes" id="UP001565243"/>
    </source>
</evidence>
<sequence>MGEGVMDGRFIAVIALEGKALEWAVLKSIGGQWPANLNGRWDKAGFLIGNLHIFISGGGQKGTFVAFIDERTPSTGHDLPEAVFRAVVQSVMGNLVLIPGSVFEDDSNQNLSGETYDS</sequence>
<protein>
    <submittedName>
        <fullName evidence="1">Uncharacterized protein</fullName>
    </submittedName>
</protein>
<name>A0ABV4E271_9GAMM</name>
<evidence type="ECO:0000313" key="1">
    <source>
        <dbReference type="EMBL" id="MEY8768997.1"/>
    </source>
</evidence>
<dbReference type="Proteomes" id="UP001565243">
    <property type="component" value="Unassembled WGS sequence"/>
</dbReference>
<comment type="caution">
    <text evidence="1">The sequence shown here is derived from an EMBL/GenBank/DDBJ whole genome shotgun (WGS) entry which is preliminary data.</text>
</comment>
<proteinExistence type="predicted"/>
<accession>A0ABV4E271</accession>
<dbReference type="RefSeq" id="WP_253460928.1">
    <property type="nucleotide sequence ID" value="NZ_JBGFFX010000001.1"/>
</dbReference>
<organism evidence="1 2">
    <name type="scientific">Erwinia aeris</name>
    <dbReference type="NCBI Taxonomy" id="3239803"/>
    <lineage>
        <taxon>Bacteria</taxon>
        <taxon>Pseudomonadati</taxon>
        <taxon>Pseudomonadota</taxon>
        <taxon>Gammaproteobacteria</taxon>
        <taxon>Enterobacterales</taxon>
        <taxon>Erwiniaceae</taxon>
        <taxon>Erwinia</taxon>
    </lineage>
</organism>
<dbReference type="EMBL" id="JBGFFX010000001">
    <property type="protein sequence ID" value="MEY8768997.1"/>
    <property type="molecule type" value="Genomic_DNA"/>
</dbReference>
<reference evidence="1 2" key="1">
    <citation type="submission" date="2024-07" db="EMBL/GenBank/DDBJ databases">
        <authorList>
            <person name="Hebao G."/>
        </authorList>
    </citation>
    <scope>NUCLEOTIDE SEQUENCE [LARGE SCALE GENOMIC DNA]</scope>
    <source>
        <strain evidence="1 2">ACCC 02193</strain>
    </source>
</reference>